<dbReference type="Pfam" id="PF02518">
    <property type="entry name" value="HATPase_c"/>
    <property type="match status" value="1"/>
</dbReference>
<dbReference type="EC" id="2.7.13.3" evidence="2"/>
<proteinExistence type="predicted"/>
<dbReference type="Gene3D" id="3.30.565.10">
    <property type="entry name" value="Histidine kinase-like ATPase, C-terminal domain"/>
    <property type="match status" value="1"/>
</dbReference>
<feature type="compositionally biased region" description="Low complexity" evidence="9">
    <location>
        <begin position="376"/>
        <end position="387"/>
    </location>
</feature>
<protein>
    <recommendedName>
        <fullName evidence="2">histidine kinase</fullName>
        <ecNumber evidence="2">2.7.13.3</ecNumber>
    </recommendedName>
</protein>
<evidence type="ECO:0000256" key="2">
    <source>
        <dbReference type="ARBA" id="ARBA00012438"/>
    </source>
</evidence>
<evidence type="ECO:0000313" key="14">
    <source>
        <dbReference type="Proteomes" id="UP000600080"/>
    </source>
</evidence>
<keyword evidence="4" id="KW-0808">Transferase</keyword>
<keyword evidence="5" id="KW-0547">Nucleotide-binding</keyword>
<dbReference type="InterPro" id="IPR036890">
    <property type="entry name" value="HATPase_C_sf"/>
</dbReference>
<keyword evidence="3" id="KW-0597">Phosphoprotein</keyword>
<dbReference type="Gene3D" id="1.20.5.1930">
    <property type="match status" value="1"/>
</dbReference>
<evidence type="ECO:0000256" key="5">
    <source>
        <dbReference type="ARBA" id="ARBA00022741"/>
    </source>
</evidence>
<dbReference type="InterPro" id="IPR050482">
    <property type="entry name" value="Sensor_HK_TwoCompSys"/>
</dbReference>
<feature type="region of interest" description="Disordered" evidence="9">
    <location>
        <begin position="372"/>
        <end position="393"/>
    </location>
</feature>
<name>A0ABQ2K4G4_9ACTN</name>
<evidence type="ECO:0000256" key="3">
    <source>
        <dbReference type="ARBA" id="ARBA00022553"/>
    </source>
</evidence>
<evidence type="ECO:0000256" key="6">
    <source>
        <dbReference type="ARBA" id="ARBA00022777"/>
    </source>
</evidence>
<comment type="caution">
    <text evidence="13">The sequence shown here is derived from an EMBL/GenBank/DDBJ whole genome shotgun (WGS) entry which is preliminary data.</text>
</comment>
<dbReference type="PANTHER" id="PTHR24421">
    <property type="entry name" value="NITRATE/NITRITE SENSOR PROTEIN NARX-RELATED"/>
    <property type="match status" value="1"/>
</dbReference>
<dbReference type="InterPro" id="IPR003594">
    <property type="entry name" value="HATPase_dom"/>
</dbReference>
<dbReference type="EMBL" id="BMND01000057">
    <property type="protein sequence ID" value="GGN63982.1"/>
    <property type="molecule type" value="Genomic_DNA"/>
</dbReference>
<evidence type="ECO:0000259" key="12">
    <source>
        <dbReference type="Pfam" id="PF07730"/>
    </source>
</evidence>
<evidence type="ECO:0000256" key="4">
    <source>
        <dbReference type="ARBA" id="ARBA00022679"/>
    </source>
</evidence>
<dbReference type="Proteomes" id="UP000600080">
    <property type="component" value="Unassembled WGS sequence"/>
</dbReference>
<dbReference type="Pfam" id="PF07730">
    <property type="entry name" value="HisKA_3"/>
    <property type="match status" value="1"/>
</dbReference>
<keyword evidence="7" id="KW-0067">ATP-binding</keyword>
<evidence type="ECO:0000256" key="7">
    <source>
        <dbReference type="ARBA" id="ARBA00022840"/>
    </source>
</evidence>
<comment type="catalytic activity">
    <reaction evidence="1">
        <text>ATP + protein L-histidine = ADP + protein N-phospho-L-histidine.</text>
        <dbReference type="EC" id="2.7.13.3"/>
    </reaction>
</comment>
<dbReference type="InterPro" id="IPR011712">
    <property type="entry name" value="Sig_transdc_His_kin_sub3_dim/P"/>
</dbReference>
<feature type="domain" description="Histidine kinase/HSP90-like ATPase" evidence="11">
    <location>
        <begin position="330"/>
        <end position="426"/>
    </location>
</feature>
<evidence type="ECO:0000256" key="9">
    <source>
        <dbReference type="SAM" id="MobiDB-lite"/>
    </source>
</evidence>
<dbReference type="PANTHER" id="PTHR24421:SF10">
    <property type="entry name" value="NITRATE_NITRITE SENSOR PROTEIN NARQ"/>
    <property type="match status" value="1"/>
</dbReference>
<feature type="transmembrane region" description="Helical" evidence="10">
    <location>
        <begin position="118"/>
        <end position="147"/>
    </location>
</feature>
<keyword evidence="14" id="KW-1185">Reference proteome</keyword>
<evidence type="ECO:0000256" key="8">
    <source>
        <dbReference type="ARBA" id="ARBA00023012"/>
    </source>
</evidence>
<keyword evidence="10" id="KW-1133">Transmembrane helix</keyword>
<feature type="domain" description="Signal transduction histidine kinase subgroup 3 dimerisation and phosphoacceptor" evidence="12">
    <location>
        <begin position="220"/>
        <end position="284"/>
    </location>
</feature>
<dbReference type="GO" id="GO:0016301">
    <property type="term" value="F:kinase activity"/>
    <property type="evidence" value="ECO:0007669"/>
    <property type="project" value="UniProtKB-KW"/>
</dbReference>
<evidence type="ECO:0000256" key="10">
    <source>
        <dbReference type="SAM" id="Phobius"/>
    </source>
</evidence>
<keyword evidence="6 13" id="KW-0418">Kinase</keyword>
<keyword evidence="10" id="KW-0472">Membrane</keyword>
<organism evidence="13 14">
    <name type="scientific">Streptomyces kronopolitis</name>
    <dbReference type="NCBI Taxonomy" id="1612435"/>
    <lineage>
        <taxon>Bacteria</taxon>
        <taxon>Bacillati</taxon>
        <taxon>Actinomycetota</taxon>
        <taxon>Actinomycetes</taxon>
        <taxon>Kitasatosporales</taxon>
        <taxon>Streptomycetaceae</taxon>
        <taxon>Streptomyces</taxon>
    </lineage>
</organism>
<evidence type="ECO:0000313" key="13">
    <source>
        <dbReference type="EMBL" id="GGN63982.1"/>
    </source>
</evidence>
<dbReference type="SUPFAM" id="SSF55874">
    <property type="entry name" value="ATPase domain of HSP90 chaperone/DNA topoisomerase II/histidine kinase"/>
    <property type="match status" value="1"/>
</dbReference>
<feature type="transmembrane region" description="Helical" evidence="10">
    <location>
        <begin position="167"/>
        <end position="192"/>
    </location>
</feature>
<sequence>MSLPTVRGAVRRMRGPAVRRTGRRWVHLVLGGALLMPFFLLVSVFLPPFAEDRGPLGSAGRQFTDLGCALPLAALAALLFPLVRPLEVHAVRSLCGVRAELLAEGPALSWAARRRTALWFVAHLLAGVVVSGMSLAAPPAAALLLVLPFSPSLQHSERGWPEAFHGVLGPLMGLALLSLVAGTTWLAGMLLARAAPVLLGPTPADRLAAAEHRAADLASRNRLARELHDAVGHALSAVTLQAGAARRVLDSDPEFARRALTAIEETSRTAVAELDAVLGLLREEDGDDPAAPAPTLSSLEALLGRTRAGGVPVEAAVEERCTGLPPVVSREAYRIVQEGLSNALRHAGPVPVQLSVGVADAQVTIRMANPLPGAPPAASGRAGPTARAGGGRGLRGIAERARLLGGRASAAAEDGVWRLTVRLPLTDTGPGTHA</sequence>
<evidence type="ECO:0000259" key="11">
    <source>
        <dbReference type="Pfam" id="PF02518"/>
    </source>
</evidence>
<keyword evidence="10" id="KW-0812">Transmembrane</keyword>
<feature type="transmembrane region" description="Helical" evidence="10">
    <location>
        <begin position="62"/>
        <end position="83"/>
    </location>
</feature>
<feature type="transmembrane region" description="Helical" evidence="10">
    <location>
        <begin position="28"/>
        <end position="50"/>
    </location>
</feature>
<accession>A0ABQ2K4G4</accession>
<reference evidence="14" key="1">
    <citation type="journal article" date="2019" name="Int. J. Syst. Evol. Microbiol.">
        <title>The Global Catalogue of Microorganisms (GCM) 10K type strain sequencing project: providing services to taxonomists for standard genome sequencing and annotation.</title>
        <authorList>
            <consortium name="The Broad Institute Genomics Platform"/>
            <consortium name="The Broad Institute Genome Sequencing Center for Infectious Disease"/>
            <person name="Wu L."/>
            <person name="Ma J."/>
        </authorList>
    </citation>
    <scope>NUCLEOTIDE SEQUENCE [LARGE SCALE GENOMIC DNA]</scope>
    <source>
        <strain evidence="14">CGMCC 4.7323</strain>
    </source>
</reference>
<keyword evidence="8" id="KW-0902">Two-component regulatory system</keyword>
<evidence type="ECO:0000256" key="1">
    <source>
        <dbReference type="ARBA" id="ARBA00000085"/>
    </source>
</evidence>
<gene>
    <name evidence="13" type="ORF">GCM10012285_65610</name>
</gene>